<dbReference type="CDD" id="cd00913">
    <property type="entry name" value="PCD_DCoH_subfamily_a"/>
    <property type="match status" value="1"/>
</dbReference>
<protein>
    <recommendedName>
        <fullName evidence="4">Putative pterin-4-alpha-carbinolamine dehydratase</fullName>
        <shortName evidence="4">PHS</shortName>
        <ecNumber evidence="4">4.2.1.96</ecNumber>
    </recommendedName>
    <alternativeName>
        <fullName evidence="4">4-alpha-hydroxy-tetrahydropterin dehydratase</fullName>
    </alternativeName>
    <alternativeName>
        <fullName evidence="4">Pterin carbinolamine dehydratase</fullName>
        <shortName evidence="4">PCD</shortName>
    </alternativeName>
</protein>
<dbReference type="GO" id="GO:0008124">
    <property type="term" value="F:4-alpha-hydroxytetrahydrobiopterin dehydratase activity"/>
    <property type="evidence" value="ECO:0007669"/>
    <property type="project" value="UniProtKB-UniRule"/>
</dbReference>
<dbReference type="NCBIfam" id="NF002017">
    <property type="entry name" value="PRK00823.1-2"/>
    <property type="match status" value="1"/>
</dbReference>
<evidence type="ECO:0000256" key="1">
    <source>
        <dbReference type="ARBA" id="ARBA00001554"/>
    </source>
</evidence>
<dbReference type="Gene3D" id="3.30.1360.20">
    <property type="entry name" value="Transcriptional coactivator/pterin dehydratase"/>
    <property type="match status" value="1"/>
</dbReference>
<evidence type="ECO:0000313" key="6">
    <source>
        <dbReference type="Proteomes" id="UP000178880"/>
    </source>
</evidence>
<accession>A0A1G2CF07</accession>
<evidence type="ECO:0000256" key="2">
    <source>
        <dbReference type="ARBA" id="ARBA00006472"/>
    </source>
</evidence>
<evidence type="ECO:0000256" key="4">
    <source>
        <dbReference type="HAMAP-Rule" id="MF_00434"/>
    </source>
</evidence>
<dbReference type="Pfam" id="PF01329">
    <property type="entry name" value="Pterin_4a"/>
    <property type="match status" value="1"/>
</dbReference>
<organism evidence="5 6">
    <name type="scientific">Candidatus Liptonbacteria bacterium RIFCSPLOWO2_01_FULL_52_25</name>
    <dbReference type="NCBI Taxonomy" id="1798650"/>
    <lineage>
        <taxon>Bacteria</taxon>
        <taxon>Candidatus Liptoniibacteriota</taxon>
    </lineage>
</organism>
<dbReference type="PANTHER" id="PTHR12599:SF0">
    <property type="entry name" value="PTERIN-4-ALPHA-CARBINOLAMINE DEHYDRATASE"/>
    <property type="match status" value="1"/>
</dbReference>
<dbReference type="PANTHER" id="PTHR12599">
    <property type="entry name" value="PTERIN-4-ALPHA-CARBINOLAMINE DEHYDRATASE"/>
    <property type="match status" value="1"/>
</dbReference>
<evidence type="ECO:0000313" key="5">
    <source>
        <dbReference type="EMBL" id="OGY99319.1"/>
    </source>
</evidence>
<gene>
    <name evidence="5" type="ORF">A2945_05130</name>
</gene>
<dbReference type="Proteomes" id="UP000178880">
    <property type="component" value="Unassembled WGS sequence"/>
</dbReference>
<proteinExistence type="inferred from homology"/>
<name>A0A1G2CF07_9BACT</name>
<comment type="catalytic activity">
    <reaction evidence="1 4">
        <text>(4aS,6R)-4a-hydroxy-L-erythro-5,6,7,8-tetrahydrobiopterin = (6R)-L-erythro-6,7-dihydrobiopterin + H2O</text>
        <dbReference type="Rhea" id="RHEA:11920"/>
        <dbReference type="ChEBI" id="CHEBI:15377"/>
        <dbReference type="ChEBI" id="CHEBI:15642"/>
        <dbReference type="ChEBI" id="CHEBI:43120"/>
        <dbReference type="EC" id="4.2.1.96"/>
    </reaction>
</comment>
<dbReference type="STRING" id="1798650.A2945_05130"/>
<dbReference type="InterPro" id="IPR001533">
    <property type="entry name" value="Pterin_deHydtase"/>
</dbReference>
<comment type="similarity">
    <text evidence="2 4">Belongs to the pterin-4-alpha-carbinolamine dehydratase family.</text>
</comment>
<dbReference type="EMBL" id="MHLA01000017">
    <property type="protein sequence ID" value="OGY99319.1"/>
    <property type="molecule type" value="Genomic_DNA"/>
</dbReference>
<dbReference type="SUPFAM" id="SSF55248">
    <property type="entry name" value="PCD-like"/>
    <property type="match status" value="1"/>
</dbReference>
<dbReference type="HAMAP" id="MF_00434">
    <property type="entry name" value="Pterin_4_alpha"/>
    <property type="match status" value="1"/>
</dbReference>
<dbReference type="EC" id="4.2.1.96" evidence="4"/>
<reference evidence="5 6" key="1">
    <citation type="journal article" date="2016" name="Nat. Commun.">
        <title>Thousands of microbial genomes shed light on interconnected biogeochemical processes in an aquifer system.</title>
        <authorList>
            <person name="Anantharaman K."/>
            <person name="Brown C.T."/>
            <person name="Hug L.A."/>
            <person name="Sharon I."/>
            <person name="Castelle C.J."/>
            <person name="Probst A.J."/>
            <person name="Thomas B.C."/>
            <person name="Singh A."/>
            <person name="Wilkins M.J."/>
            <person name="Karaoz U."/>
            <person name="Brodie E.L."/>
            <person name="Williams K.H."/>
            <person name="Hubbard S.S."/>
            <person name="Banfield J.F."/>
        </authorList>
    </citation>
    <scope>NUCLEOTIDE SEQUENCE [LARGE SCALE GENOMIC DNA]</scope>
</reference>
<dbReference type="GO" id="GO:0006729">
    <property type="term" value="P:tetrahydrobiopterin biosynthetic process"/>
    <property type="evidence" value="ECO:0007669"/>
    <property type="project" value="InterPro"/>
</dbReference>
<evidence type="ECO:0000256" key="3">
    <source>
        <dbReference type="ARBA" id="ARBA00023239"/>
    </source>
</evidence>
<dbReference type="InterPro" id="IPR036428">
    <property type="entry name" value="PCD_sf"/>
</dbReference>
<sequence>MDLTQKHCVPCEGGTPPLSAKEVEKYHTSVPDWKVLDSRKITKEFKFKDFKGAMVFVNKIAEIAEAEGHHPDLIISYNRVRIELWTHAVAGLSENDFILAAKIDALRASS</sequence>
<keyword evidence="3 4" id="KW-0456">Lyase</keyword>
<dbReference type="AlphaFoldDB" id="A0A1G2CF07"/>
<comment type="caution">
    <text evidence="5">The sequence shown here is derived from an EMBL/GenBank/DDBJ whole genome shotgun (WGS) entry which is preliminary data.</text>
</comment>